<evidence type="ECO:0000313" key="3">
    <source>
        <dbReference type="Proteomes" id="UP000034287"/>
    </source>
</evidence>
<protein>
    <recommendedName>
        <fullName evidence="1">CYTH domain-containing protein</fullName>
    </recommendedName>
</protein>
<comment type="caution">
    <text evidence="2">The sequence shown here is derived from an EMBL/GenBank/DDBJ whole genome shotgun (WGS) entry which is preliminary data.</text>
</comment>
<dbReference type="PIRSF" id="PIRSF012526">
    <property type="entry name" value="CYTH_UCP012526"/>
    <property type="match status" value="1"/>
</dbReference>
<dbReference type="Proteomes" id="UP000034287">
    <property type="component" value="Unassembled WGS sequence"/>
</dbReference>
<dbReference type="InterPro" id="IPR009195">
    <property type="entry name" value="Uncharacterised_YjbK"/>
</dbReference>
<name>A0A0M2SK40_9STAP</name>
<keyword evidence="3" id="KW-1185">Reference proteome</keyword>
<accession>A0A0M2SK40</accession>
<feature type="domain" description="CYTH" evidence="1">
    <location>
        <begin position="3"/>
        <end position="190"/>
    </location>
</feature>
<evidence type="ECO:0000313" key="2">
    <source>
        <dbReference type="EMBL" id="KKK34026.1"/>
    </source>
</evidence>
<organism evidence="2 3">
    <name type="scientific">Salinicoccus sediminis</name>
    <dbReference type="NCBI Taxonomy" id="1432562"/>
    <lineage>
        <taxon>Bacteria</taxon>
        <taxon>Bacillati</taxon>
        <taxon>Bacillota</taxon>
        <taxon>Bacilli</taxon>
        <taxon>Bacillales</taxon>
        <taxon>Staphylococcaceae</taxon>
        <taxon>Salinicoccus</taxon>
    </lineage>
</organism>
<evidence type="ECO:0000259" key="1">
    <source>
        <dbReference type="PROSITE" id="PS51707"/>
    </source>
</evidence>
<dbReference type="AlphaFoldDB" id="A0A0M2SK40"/>
<dbReference type="SUPFAM" id="SSF55154">
    <property type="entry name" value="CYTH-like phosphatases"/>
    <property type="match status" value="1"/>
</dbReference>
<gene>
    <name evidence="2" type="ORF">WN59_10545</name>
</gene>
<dbReference type="EMBL" id="LAYZ01000024">
    <property type="protein sequence ID" value="KKK34026.1"/>
    <property type="molecule type" value="Genomic_DNA"/>
</dbReference>
<dbReference type="PATRIC" id="fig|1432562.3.peg.2096"/>
<dbReference type="InterPro" id="IPR023577">
    <property type="entry name" value="CYTH_domain"/>
</dbReference>
<dbReference type="SMART" id="SM01118">
    <property type="entry name" value="CYTH"/>
    <property type="match status" value="1"/>
</dbReference>
<proteinExistence type="predicted"/>
<dbReference type="RefSeq" id="WP_046516985.1">
    <property type="nucleotide sequence ID" value="NZ_LAYZ01000024.1"/>
</dbReference>
<dbReference type="STRING" id="1432562.WN59_10545"/>
<dbReference type="PROSITE" id="PS51707">
    <property type="entry name" value="CYTH"/>
    <property type="match status" value="1"/>
</dbReference>
<dbReference type="InterPro" id="IPR033469">
    <property type="entry name" value="CYTH-like_dom_sf"/>
</dbReference>
<dbReference type="OrthoDB" id="384378at2"/>
<sequence>MKELEIEFKNMLSGQEYGRLEEKYFSSQKPVVQTNFYIDTPDLDMRKNRILLRIRDAEGVQMMTLKEPTEKGVMEYHGEVSGELNFDRDIRPGELPEIIREELARYDIDISQLKIYGALSTERRQVPYREGLLVLDRNTFLDEEDFELEYEVDNYDKGETRFLHLLEDAGIERRGEVTKSERFYNKLASIRTGDHYAYTI</sequence>
<dbReference type="Gene3D" id="2.40.320.10">
    <property type="entry name" value="Hypothetical Protein Pfu-838710-001"/>
    <property type="match status" value="1"/>
</dbReference>
<reference evidence="2 3" key="1">
    <citation type="submission" date="2015-04" db="EMBL/GenBank/DDBJ databases">
        <title>Taxonomic description and genome sequence of Salinicoccus sediminis sp. nov., a novel hyper halotolerant bacterium isolated from marine sediment.</title>
        <authorList>
            <person name="Mathan Kumar R."/>
            <person name="Kaur G."/>
            <person name="Kumar N."/>
            <person name="Kumar A."/>
            <person name="Singh N.K."/>
            <person name="Kaur N."/>
            <person name="Mayilraj S."/>
        </authorList>
    </citation>
    <scope>NUCLEOTIDE SEQUENCE [LARGE SCALE GENOMIC DNA]</scope>
    <source>
        <strain evidence="2 3">SV-16</strain>
    </source>
</reference>
<dbReference type="CDD" id="cd07762">
    <property type="entry name" value="CYTH-like_Pase_1"/>
    <property type="match status" value="1"/>
</dbReference>
<dbReference type="Pfam" id="PF01928">
    <property type="entry name" value="CYTH"/>
    <property type="match status" value="1"/>
</dbReference>